<reference evidence="2 3" key="1">
    <citation type="submission" date="2020-02" db="EMBL/GenBank/DDBJ databases">
        <title>Comparative genomics of sulfur disproportionating microorganisms.</title>
        <authorList>
            <person name="Ward L.M."/>
            <person name="Bertran E."/>
            <person name="Johnston D.T."/>
        </authorList>
    </citation>
    <scope>NUCLEOTIDE SEQUENCE [LARGE SCALE GENOMIC DNA]</scope>
    <source>
        <strain evidence="2 3">DSM 3696</strain>
    </source>
</reference>
<keyword evidence="1" id="KW-0732">Signal</keyword>
<dbReference type="EMBL" id="JAAGRQ010000119">
    <property type="protein sequence ID" value="NDY58614.1"/>
    <property type="molecule type" value="Genomic_DNA"/>
</dbReference>
<feature type="chain" id="PRO_5029802655" evidence="1">
    <location>
        <begin position="21"/>
        <end position="88"/>
    </location>
</feature>
<evidence type="ECO:0000256" key="1">
    <source>
        <dbReference type="SAM" id="SignalP"/>
    </source>
</evidence>
<gene>
    <name evidence="2" type="ORF">G3N56_17910</name>
</gene>
<evidence type="ECO:0000313" key="3">
    <source>
        <dbReference type="Proteomes" id="UP000469724"/>
    </source>
</evidence>
<evidence type="ECO:0000313" key="2">
    <source>
        <dbReference type="EMBL" id="NDY58614.1"/>
    </source>
</evidence>
<protein>
    <submittedName>
        <fullName evidence="2">Uncharacterized protein</fullName>
    </submittedName>
</protein>
<accession>A0A7K3NQX2</accession>
<dbReference type="Proteomes" id="UP000469724">
    <property type="component" value="Unassembled WGS sequence"/>
</dbReference>
<dbReference type="RefSeq" id="WP_163303686.1">
    <property type="nucleotide sequence ID" value="NZ_JAAGRQ010000119.1"/>
</dbReference>
<sequence>MRKSIILCISVLLFSSLVWAGNLPKTQGSSPTKSGKKVECKGYNPKTDKMILDEHGNCIGYWTGTPDGDGFQYDVNGELEARTYPDDM</sequence>
<keyword evidence="3" id="KW-1185">Reference proteome</keyword>
<organism evidence="2 3">
    <name type="scientific">Desulfolutivibrio sulfodismutans</name>
    <dbReference type="NCBI Taxonomy" id="63561"/>
    <lineage>
        <taxon>Bacteria</taxon>
        <taxon>Pseudomonadati</taxon>
        <taxon>Thermodesulfobacteriota</taxon>
        <taxon>Desulfovibrionia</taxon>
        <taxon>Desulfovibrionales</taxon>
        <taxon>Desulfovibrionaceae</taxon>
        <taxon>Desulfolutivibrio</taxon>
    </lineage>
</organism>
<name>A0A7K3NQX2_9BACT</name>
<comment type="caution">
    <text evidence="2">The sequence shown here is derived from an EMBL/GenBank/DDBJ whole genome shotgun (WGS) entry which is preliminary data.</text>
</comment>
<dbReference type="AlphaFoldDB" id="A0A7K3NQX2"/>
<feature type="signal peptide" evidence="1">
    <location>
        <begin position="1"/>
        <end position="20"/>
    </location>
</feature>
<proteinExistence type="predicted"/>